<dbReference type="InterPro" id="IPR020894">
    <property type="entry name" value="Cadherin_CS"/>
</dbReference>
<feature type="region of interest" description="Disordered" evidence="9">
    <location>
        <begin position="79"/>
        <end position="114"/>
    </location>
</feature>
<dbReference type="InterPro" id="IPR015919">
    <property type="entry name" value="Cadherin-like_sf"/>
</dbReference>
<feature type="domain" description="Cadherin" evidence="11">
    <location>
        <begin position="497"/>
        <end position="527"/>
    </location>
</feature>
<gene>
    <name evidence="12" type="ORF">SPHA_36266</name>
</gene>
<dbReference type="PROSITE" id="PS50268">
    <property type="entry name" value="CADHERIN_2"/>
    <property type="match status" value="1"/>
</dbReference>
<dbReference type="EMBL" id="CAHIKZ030001582">
    <property type="protein sequence ID" value="CAE1268806.1"/>
    <property type="molecule type" value="Genomic_DNA"/>
</dbReference>
<keyword evidence="4 8" id="KW-0106">Calcium</keyword>
<protein>
    <submittedName>
        <fullName evidence="12">PCDHD2</fullName>
    </submittedName>
</protein>
<feature type="compositionally biased region" description="Polar residues" evidence="9">
    <location>
        <begin position="84"/>
        <end position="96"/>
    </location>
</feature>
<sequence length="741" mass="82029">MLNSELTKSDDTIHLFLMIVIVVVAVSVSVSVTAGLSICIIRCKDRRNASHTDGVNPPCKCVTEHGHYMCSSQQPSYWPDDAVAQSTEPESSQSLTRRSRRGPHQGGELGNGQKTADSVYQEIGGRENVHKQFMTPDCHSEREDGWSIGDTEHSQEGQDFNSSHHYKPLSSQTGQSSHKKPKQQSCFYPGDTNNISRPLHKPNIGHIPDCLLSFTRVVTPEDAGSYELGFVVKDSGTPALSATTTLSLMLTVTNQTSEVSNTIQSQSDEKVHQQLFIIIVLIAVAVSVPITAAMSICIIRCNGRRNASHQDSLNPPCKCVTEHGNYMCPSQQPRYWPDDVAQSADPELTRSLTRRSKRELHQGGEQGNGQKTADGMYQEIGGKSCGRENGHKQFMSPDCLNEREDGLSGGDAGHCQDREEHISPRTPEDTQHRFAFWTSYYQLVKKLADHVSTSVCITVCLKRCLDNVRKEKTTYISDLAADMHLMDRVPLNARSQVIAKDGGSPPKQSVLDVHISITDVNDNTPVFSQNVYNVSIKYEYNEAIPITVLSARDLDSVDQESTRTMSRRSARGPYPTEELNKGLKTADGVYQEIVRTSRAKENEHKQFMNPDCLSEREDGWNGGGDIENGPEGLDLNTSQPFKSPSSMIDQIPHKSTQKKSKQQTHFYPGNTNHSSSRSLCKPNIGHIPDCSQWIDLKPAAVDNGISGPYSQLCNLTENKNSTSSSHQRVTVPHAQYLDYLG</sequence>
<feature type="region of interest" description="Disordered" evidence="9">
    <location>
        <begin position="559"/>
        <end position="580"/>
    </location>
</feature>
<dbReference type="InterPro" id="IPR050174">
    <property type="entry name" value="Protocadherin/Cadherin-CA"/>
</dbReference>
<feature type="transmembrane region" description="Helical" evidence="10">
    <location>
        <begin position="12"/>
        <end position="41"/>
    </location>
</feature>
<dbReference type="OrthoDB" id="6252479at2759"/>
<feature type="compositionally biased region" description="Polar residues" evidence="9">
    <location>
        <begin position="157"/>
        <end position="176"/>
    </location>
</feature>
<feature type="transmembrane region" description="Helical" evidence="10">
    <location>
        <begin position="275"/>
        <end position="296"/>
    </location>
</feature>
<dbReference type="AlphaFoldDB" id="A0A812CHR1"/>
<name>A0A812CHR1_ACAPH</name>
<keyword evidence="2 10" id="KW-0812">Transmembrane</keyword>
<dbReference type="Gene3D" id="2.60.40.60">
    <property type="entry name" value="Cadherins"/>
    <property type="match status" value="2"/>
</dbReference>
<reference evidence="12" key="1">
    <citation type="submission" date="2021-01" db="EMBL/GenBank/DDBJ databases">
        <authorList>
            <person name="Li R."/>
            <person name="Bekaert M."/>
        </authorList>
    </citation>
    <scope>NUCLEOTIDE SEQUENCE</scope>
    <source>
        <strain evidence="12">Farmed</strain>
    </source>
</reference>
<evidence type="ECO:0000256" key="5">
    <source>
        <dbReference type="ARBA" id="ARBA00022989"/>
    </source>
</evidence>
<organism evidence="12 13">
    <name type="scientific">Acanthosepion pharaonis</name>
    <name type="common">Pharaoh cuttlefish</name>
    <name type="synonym">Sepia pharaonis</name>
    <dbReference type="NCBI Taxonomy" id="158019"/>
    <lineage>
        <taxon>Eukaryota</taxon>
        <taxon>Metazoa</taxon>
        <taxon>Spiralia</taxon>
        <taxon>Lophotrochozoa</taxon>
        <taxon>Mollusca</taxon>
        <taxon>Cephalopoda</taxon>
        <taxon>Coleoidea</taxon>
        <taxon>Decapodiformes</taxon>
        <taxon>Sepiida</taxon>
        <taxon>Sepiina</taxon>
        <taxon>Sepiidae</taxon>
        <taxon>Acanthosepion</taxon>
    </lineage>
</organism>
<dbReference type="PANTHER" id="PTHR24028:SF146">
    <property type="entry name" value="CADHERIN 96CB, ISOFORM D-RELATED"/>
    <property type="match status" value="1"/>
</dbReference>
<evidence type="ECO:0000256" key="3">
    <source>
        <dbReference type="ARBA" id="ARBA00022737"/>
    </source>
</evidence>
<feature type="region of interest" description="Disordered" evidence="9">
    <location>
        <begin position="612"/>
        <end position="680"/>
    </location>
</feature>
<keyword evidence="3" id="KW-0677">Repeat</keyword>
<keyword evidence="7" id="KW-0325">Glycoprotein</keyword>
<dbReference type="CDD" id="cd11304">
    <property type="entry name" value="Cadherin_repeat"/>
    <property type="match status" value="1"/>
</dbReference>
<accession>A0A812CHR1</accession>
<keyword evidence="5 10" id="KW-1133">Transmembrane helix</keyword>
<feature type="compositionally biased region" description="Polar residues" evidence="9">
    <location>
        <begin position="635"/>
        <end position="648"/>
    </location>
</feature>
<evidence type="ECO:0000256" key="7">
    <source>
        <dbReference type="ARBA" id="ARBA00023180"/>
    </source>
</evidence>
<feature type="region of interest" description="Disordered" evidence="9">
    <location>
        <begin position="137"/>
        <end position="200"/>
    </location>
</feature>
<evidence type="ECO:0000313" key="12">
    <source>
        <dbReference type="EMBL" id="CAE1268806.1"/>
    </source>
</evidence>
<evidence type="ECO:0000313" key="13">
    <source>
        <dbReference type="Proteomes" id="UP000597762"/>
    </source>
</evidence>
<dbReference type="PRINTS" id="PR00205">
    <property type="entry name" value="CADHERIN"/>
</dbReference>
<evidence type="ECO:0000256" key="8">
    <source>
        <dbReference type="PROSITE-ProRule" id="PRU00043"/>
    </source>
</evidence>
<dbReference type="GO" id="GO:0007156">
    <property type="term" value="P:homophilic cell adhesion via plasma membrane adhesion molecules"/>
    <property type="evidence" value="ECO:0007669"/>
    <property type="project" value="InterPro"/>
</dbReference>
<evidence type="ECO:0000256" key="2">
    <source>
        <dbReference type="ARBA" id="ARBA00022692"/>
    </source>
</evidence>
<evidence type="ECO:0000256" key="1">
    <source>
        <dbReference type="ARBA" id="ARBA00004167"/>
    </source>
</evidence>
<dbReference type="PROSITE" id="PS00232">
    <property type="entry name" value="CADHERIN_1"/>
    <property type="match status" value="1"/>
</dbReference>
<feature type="compositionally biased region" description="Polar residues" evidence="9">
    <location>
        <begin position="183"/>
        <end position="196"/>
    </location>
</feature>
<evidence type="ECO:0000256" key="4">
    <source>
        <dbReference type="ARBA" id="ARBA00022837"/>
    </source>
</evidence>
<comment type="subcellular location">
    <subcellularLocation>
        <location evidence="1">Membrane</location>
        <topology evidence="1">Single-pass membrane protein</topology>
    </subcellularLocation>
</comment>
<evidence type="ECO:0000256" key="6">
    <source>
        <dbReference type="ARBA" id="ARBA00023136"/>
    </source>
</evidence>
<dbReference type="Proteomes" id="UP000597762">
    <property type="component" value="Unassembled WGS sequence"/>
</dbReference>
<evidence type="ECO:0000256" key="10">
    <source>
        <dbReference type="SAM" id="Phobius"/>
    </source>
</evidence>
<feature type="compositionally biased region" description="Basic and acidic residues" evidence="9">
    <location>
        <begin position="138"/>
        <end position="156"/>
    </location>
</feature>
<feature type="compositionally biased region" description="Polar residues" evidence="9">
    <location>
        <begin position="669"/>
        <end position="678"/>
    </location>
</feature>
<dbReference type="GO" id="GO:0005509">
    <property type="term" value="F:calcium ion binding"/>
    <property type="evidence" value="ECO:0007669"/>
    <property type="project" value="UniProtKB-UniRule"/>
</dbReference>
<dbReference type="PANTHER" id="PTHR24028">
    <property type="entry name" value="CADHERIN-87A"/>
    <property type="match status" value="1"/>
</dbReference>
<keyword evidence="13" id="KW-1185">Reference proteome</keyword>
<evidence type="ECO:0000256" key="9">
    <source>
        <dbReference type="SAM" id="MobiDB-lite"/>
    </source>
</evidence>
<evidence type="ECO:0000259" key="11">
    <source>
        <dbReference type="PROSITE" id="PS50268"/>
    </source>
</evidence>
<dbReference type="SUPFAM" id="SSF49313">
    <property type="entry name" value="Cadherin-like"/>
    <property type="match status" value="1"/>
</dbReference>
<dbReference type="InterPro" id="IPR002126">
    <property type="entry name" value="Cadherin-like_dom"/>
</dbReference>
<comment type="caution">
    <text evidence="12">The sequence shown here is derived from an EMBL/GenBank/DDBJ whole genome shotgun (WGS) entry which is preliminary data.</text>
</comment>
<dbReference type="GO" id="GO:0005886">
    <property type="term" value="C:plasma membrane"/>
    <property type="evidence" value="ECO:0007669"/>
    <property type="project" value="InterPro"/>
</dbReference>
<keyword evidence="6 10" id="KW-0472">Membrane</keyword>
<proteinExistence type="predicted"/>
<feature type="region of interest" description="Disordered" evidence="9">
    <location>
        <begin position="354"/>
        <end position="374"/>
    </location>
</feature>